<name>A0A8S1LZH4_9CILI</name>
<comment type="similarity">
    <text evidence="8">Belongs to the TDD superfamily. DTWD1 family.</text>
</comment>
<evidence type="ECO:0000313" key="13">
    <source>
        <dbReference type="EMBL" id="CAD8071455.1"/>
    </source>
</evidence>
<dbReference type="AlphaFoldDB" id="A0A8S1LZH4"/>
<dbReference type="PANTHER" id="PTHR15627:SF8">
    <property type="entry name" value="TRNA-URIDINE AMINOCARBOXYPROPYLTRANSFERASE 1"/>
    <property type="match status" value="1"/>
</dbReference>
<gene>
    <name evidence="13" type="ORF">PSON_ATCC_30995.1.T0280068</name>
</gene>
<evidence type="ECO:0000256" key="8">
    <source>
        <dbReference type="ARBA" id="ARBA00038290"/>
    </source>
</evidence>
<dbReference type="InterPro" id="IPR005636">
    <property type="entry name" value="DTW"/>
</dbReference>
<keyword evidence="14" id="KW-1185">Reference proteome</keyword>
<dbReference type="GO" id="GO:0008033">
    <property type="term" value="P:tRNA processing"/>
    <property type="evidence" value="ECO:0007669"/>
    <property type="project" value="UniProtKB-KW"/>
</dbReference>
<proteinExistence type="inferred from homology"/>
<dbReference type="GO" id="GO:0016432">
    <property type="term" value="F:tRNA-uridine aminocarboxypropyltransferase activity"/>
    <property type="evidence" value="ECO:0007669"/>
    <property type="project" value="UniProtKB-EC"/>
</dbReference>
<comment type="function">
    <text evidence="7">Catalyzes the formation of 3-(3-amino-3-carboxypropyl)uridine (acp3U) at position 20 in the D-loop of several cytoplasmic tRNAs (acp3U(20)).</text>
</comment>
<evidence type="ECO:0000256" key="1">
    <source>
        <dbReference type="ARBA" id="ARBA00004123"/>
    </source>
</evidence>
<sequence length="271" mass="32619">MHIRDKYIDRVTYKDTDQISNEEQFKRANEFFQQLPDIDLQAEKIRCPKCNQLHKVYCLKCGELLVDKQSIPKIELPLNLLILHHDKEKHQKSSAIPAKFLSAQVEVKDFPCDFEFDEYTYVLYPHQNAKYIKDLSLEEIQSIKKFVAIDCTWHQTGAILETIQKKYPNQKYLKLEDYQTYFWRYQHHSLKCLATIEAIYYCYQEYSKAMKQNKDYCNLLFFYKYTFQQIKEALKKEAGNSNVYEKIDQKKQRRLNSKLNAKKEKQFLKLI</sequence>
<dbReference type="EMBL" id="CAJJDN010000028">
    <property type="protein sequence ID" value="CAD8071455.1"/>
    <property type="molecule type" value="Genomic_DNA"/>
</dbReference>
<dbReference type="Pfam" id="PF03942">
    <property type="entry name" value="DTW"/>
    <property type="match status" value="1"/>
</dbReference>
<protein>
    <recommendedName>
        <fullName evidence="9">tRNA-uridine aminocarboxypropyltransferase 1</fullName>
        <ecNumber evidence="2">2.5.1.25</ecNumber>
    </recommendedName>
    <alternativeName>
        <fullName evidence="10">DTW domain-containing protein 1</fullName>
    </alternativeName>
</protein>
<dbReference type="EC" id="2.5.1.25" evidence="2"/>
<dbReference type="PANTHER" id="PTHR15627">
    <property type="entry name" value="NATURAL KILLER CELL-SPECIFIC ANTIGEN KLIP1"/>
    <property type="match status" value="1"/>
</dbReference>
<dbReference type="OrthoDB" id="3173at2759"/>
<evidence type="ECO:0000259" key="12">
    <source>
        <dbReference type="SMART" id="SM01144"/>
    </source>
</evidence>
<evidence type="ECO:0000256" key="3">
    <source>
        <dbReference type="ARBA" id="ARBA00022679"/>
    </source>
</evidence>
<evidence type="ECO:0000256" key="9">
    <source>
        <dbReference type="ARBA" id="ARBA00039242"/>
    </source>
</evidence>
<organism evidence="13 14">
    <name type="scientific">Paramecium sonneborni</name>
    <dbReference type="NCBI Taxonomy" id="65129"/>
    <lineage>
        <taxon>Eukaryota</taxon>
        <taxon>Sar</taxon>
        <taxon>Alveolata</taxon>
        <taxon>Ciliophora</taxon>
        <taxon>Intramacronucleata</taxon>
        <taxon>Oligohymenophorea</taxon>
        <taxon>Peniculida</taxon>
        <taxon>Parameciidae</taxon>
        <taxon>Paramecium</taxon>
    </lineage>
</organism>
<comment type="subcellular location">
    <subcellularLocation>
        <location evidence="1">Nucleus</location>
    </subcellularLocation>
</comment>
<keyword evidence="6" id="KW-0539">Nucleus</keyword>
<keyword evidence="5" id="KW-0819">tRNA processing</keyword>
<evidence type="ECO:0000256" key="5">
    <source>
        <dbReference type="ARBA" id="ARBA00022694"/>
    </source>
</evidence>
<keyword evidence="3" id="KW-0808">Transferase</keyword>
<comment type="catalytic activity">
    <reaction evidence="11">
        <text>a uridine in tRNA + S-adenosyl-L-methionine = a 3-[(3S)-3-amino-3-carboxypropyl]uridine in tRNA + S-methyl-5'-thioadenosine + H(+)</text>
        <dbReference type="Rhea" id="RHEA:62432"/>
        <dbReference type="Rhea" id="RHEA-COMP:13339"/>
        <dbReference type="Rhea" id="RHEA-COMP:16092"/>
        <dbReference type="ChEBI" id="CHEBI:15378"/>
        <dbReference type="ChEBI" id="CHEBI:17509"/>
        <dbReference type="ChEBI" id="CHEBI:59789"/>
        <dbReference type="ChEBI" id="CHEBI:65315"/>
        <dbReference type="ChEBI" id="CHEBI:82930"/>
        <dbReference type="EC" id="2.5.1.25"/>
    </reaction>
</comment>
<evidence type="ECO:0000256" key="10">
    <source>
        <dbReference type="ARBA" id="ARBA00042508"/>
    </source>
</evidence>
<reference evidence="13" key="1">
    <citation type="submission" date="2021-01" db="EMBL/GenBank/DDBJ databases">
        <authorList>
            <consortium name="Genoscope - CEA"/>
            <person name="William W."/>
        </authorList>
    </citation>
    <scope>NUCLEOTIDE SEQUENCE</scope>
</reference>
<keyword evidence="4" id="KW-0949">S-adenosyl-L-methionine</keyword>
<evidence type="ECO:0000256" key="4">
    <source>
        <dbReference type="ARBA" id="ARBA00022691"/>
    </source>
</evidence>
<dbReference type="GO" id="GO:0005634">
    <property type="term" value="C:nucleus"/>
    <property type="evidence" value="ECO:0007669"/>
    <property type="project" value="UniProtKB-SubCell"/>
</dbReference>
<evidence type="ECO:0000256" key="6">
    <source>
        <dbReference type="ARBA" id="ARBA00023242"/>
    </source>
</evidence>
<accession>A0A8S1LZH4</accession>
<comment type="caution">
    <text evidence="13">The sequence shown here is derived from an EMBL/GenBank/DDBJ whole genome shotgun (WGS) entry which is preliminary data.</text>
</comment>
<evidence type="ECO:0000313" key="14">
    <source>
        <dbReference type="Proteomes" id="UP000692954"/>
    </source>
</evidence>
<evidence type="ECO:0000256" key="7">
    <source>
        <dbReference type="ARBA" id="ARBA00037050"/>
    </source>
</evidence>
<evidence type="ECO:0000256" key="11">
    <source>
        <dbReference type="ARBA" id="ARBA00048718"/>
    </source>
</evidence>
<feature type="domain" description="DTW" evidence="12">
    <location>
        <begin position="54"/>
        <end position="235"/>
    </location>
</feature>
<evidence type="ECO:0000256" key="2">
    <source>
        <dbReference type="ARBA" id="ARBA00012386"/>
    </source>
</evidence>
<dbReference type="Proteomes" id="UP000692954">
    <property type="component" value="Unassembled WGS sequence"/>
</dbReference>
<dbReference type="SMART" id="SM01144">
    <property type="entry name" value="DTW"/>
    <property type="match status" value="1"/>
</dbReference>
<dbReference type="InterPro" id="IPR051521">
    <property type="entry name" value="tRNA_Mod/Golgi_Maint"/>
</dbReference>